<comment type="caution">
    <text evidence="1">The sequence shown here is derived from an EMBL/GenBank/DDBJ whole genome shotgun (WGS) entry which is preliminary data.</text>
</comment>
<dbReference type="AlphaFoldDB" id="A0A0W1A0Z1"/>
<accession>A0A0W1A0Z1</accession>
<dbReference type="OrthoDB" id="5651653at2"/>
<name>A0A0W1A0Z1_9GAMM</name>
<evidence type="ECO:0000313" key="1">
    <source>
        <dbReference type="EMBL" id="KTD74800.1"/>
    </source>
</evidence>
<dbReference type="Proteomes" id="UP000054729">
    <property type="component" value="Unassembled WGS sequence"/>
</dbReference>
<dbReference type="STRING" id="66969.Lwal_2841"/>
<proteinExistence type="predicted"/>
<dbReference type="RefSeq" id="WP_058481459.1">
    <property type="nucleotide sequence ID" value="NZ_CAAAIQ010000012.1"/>
</dbReference>
<sequence>MPRHSKKKLRKIIDNLDEFSEILINWIADESDEGSKKLIASIEKAKIRYAKPIESWLTGWIYQFTRLRGDEIQSAIKGIEEYPDAYTRIQEFKLLISKGEWEHGSFNHYLFDELIKSIPGYEPLDIDTVHLVILRLKELLNNKMDEFMSQYVSNQKLIEDREREKAKIHSHEKDVSKLFVFNDLSEAKKVNQVQNNDRVFCLEQKNKLWKVTWIDLQGKSYVLEPTEELVTILRENNVMDLKQVSPLNLKRIKNECLKVRENFLNKIVLLINPVDSKTKAEESDSALCAKGITSTFVLRGKPNNYTVSWINSLGIPNQVLLNLYPSLQAFLVGKTQFVKEDDLLDLKSHLLQVNTKKSLTMDDFKDELSRCLTHTNKKPKATEAQTSHKLDLEKYEAINKCLGARVVDQGPRNKLDLGKFKAIEECLASKIQQGNELTEFQRQQSVPSEPIKVVNIQPNRPAPQKINLDNYANLTLFFGARSNSTQSEVPLQECITHEL</sequence>
<dbReference type="PATRIC" id="fig|66969.6.peg.3080"/>
<dbReference type="EMBL" id="LNZB01000060">
    <property type="protein sequence ID" value="KTD74800.1"/>
    <property type="molecule type" value="Genomic_DNA"/>
</dbReference>
<reference evidence="1 2" key="1">
    <citation type="submission" date="2015-11" db="EMBL/GenBank/DDBJ databases">
        <title>Genomic analysis of 38 Legionella species identifies large and diverse effector repertoires.</title>
        <authorList>
            <person name="Burstein D."/>
            <person name="Amaro F."/>
            <person name="Zusman T."/>
            <person name="Lifshitz Z."/>
            <person name="Cohen O."/>
            <person name="Gilbert J.A."/>
            <person name="Pupko T."/>
            <person name="Shuman H.A."/>
            <person name="Segal G."/>
        </authorList>
    </citation>
    <scope>NUCLEOTIDE SEQUENCE [LARGE SCALE GENOMIC DNA]</scope>
    <source>
        <strain evidence="1 2">ATCC 51914</strain>
    </source>
</reference>
<protein>
    <submittedName>
        <fullName evidence="1">Uncharacterized protein</fullName>
    </submittedName>
</protein>
<keyword evidence="2" id="KW-1185">Reference proteome</keyword>
<gene>
    <name evidence="1" type="ORF">Lwal_2841</name>
</gene>
<evidence type="ECO:0000313" key="2">
    <source>
        <dbReference type="Proteomes" id="UP000054729"/>
    </source>
</evidence>
<organism evidence="1 2">
    <name type="scientific">Legionella waltersii</name>
    <dbReference type="NCBI Taxonomy" id="66969"/>
    <lineage>
        <taxon>Bacteria</taxon>
        <taxon>Pseudomonadati</taxon>
        <taxon>Pseudomonadota</taxon>
        <taxon>Gammaproteobacteria</taxon>
        <taxon>Legionellales</taxon>
        <taxon>Legionellaceae</taxon>
        <taxon>Legionella</taxon>
    </lineage>
</organism>